<keyword evidence="1" id="KW-0175">Coiled coil</keyword>
<proteinExistence type="predicted"/>
<dbReference type="OrthoDB" id="8547929at2"/>
<dbReference type="Pfam" id="PF13511">
    <property type="entry name" value="DUF4124"/>
    <property type="match status" value="1"/>
</dbReference>
<feature type="coiled-coil region" evidence="1">
    <location>
        <begin position="91"/>
        <end position="160"/>
    </location>
</feature>
<evidence type="ECO:0000259" key="4">
    <source>
        <dbReference type="Pfam" id="PF13511"/>
    </source>
</evidence>
<gene>
    <name evidence="5" type="ORF">SAMN05192566_2366</name>
</gene>
<feature type="chain" id="PRO_5011678544" description="DUF4124 domain-containing protein" evidence="3">
    <location>
        <begin position="20"/>
        <end position="163"/>
    </location>
</feature>
<keyword evidence="6" id="KW-1185">Reference proteome</keyword>
<evidence type="ECO:0000313" key="5">
    <source>
        <dbReference type="EMBL" id="SDK74929.1"/>
    </source>
</evidence>
<name>A0A1G9EFK4_9PROT</name>
<dbReference type="InterPro" id="IPR025392">
    <property type="entry name" value="DUF4124"/>
</dbReference>
<keyword evidence="3" id="KW-0732">Signal</keyword>
<feature type="region of interest" description="Disordered" evidence="2">
    <location>
        <begin position="35"/>
        <end position="90"/>
    </location>
</feature>
<sequence>MQRLFYLIACMLVTQPGFADIYKYTDSNGVTTYTNIKPDGKQKPELIITGPKEASPSPAARERKPAAKPASPANFPKVDSQLQQQRDQKRRDILISELDQEKQALENARQLYEEAKNTPEVYKTAKGKTFRNVAKYEEKLRIIEAEIQAHERNIQLLNKELNL</sequence>
<dbReference type="EMBL" id="FNFX01000004">
    <property type="protein sequence ID" value="SDK74929.1"/>
    <property type="molecule type" value="Genomic_DNA"/>
</dbReference>
<feature type="compositionally biased region" description="Low complexity" evidence="2">
    <location>
        <begin position="67"/>
        <end position="85"/>
    </location>
</feature>
<organism evidence="5 6">
    <name type="scientific">Methylophilus rhizosphaerae</name>
    <dbReference type="NCBI Taxonomy" id="492660"/>
    <lineage>
        <taxon>Bacteria</taxon>
        <taxon>Pseudomonadati</taxon>
        <taxon>Pseudomonadota</taxon>
        <taxon>Betaproteobacteria</taxon>
        <taxon>Nitrosomonadales</taxon>
        <taxon>Methylophilaceae</taxon>
        <taxon>Methylophilus</taxon>
    </lineage>
</organism>
<evidence type="ECO:0000313" key="6">
    <source>
        <dbReference type="Proteomes" id="UP000198629"/>
    </source>
</evidence>
<feature type="domain" description="DUF4124" evidence="4">
    <location>
        <begin position="9"/>
        <end position="60"/>
    </location>
</feature>
<accession>A0A1G9EFK4</accession>
<dbReference type="STRING" id="492660.SAMN05192566_2366"/>
<evidence type="ECO:0000256" key="3">
    <source>
        <dbReference type="SAM" id="SignalP"/>
    </source>
</evidence>
<feature type="signal peptide" evidence="3">
    <location>
        <begin position="1"/>
        <end position="19"/>
    </location>
</feature>
<evidence type="ECO:0000256" key="1">
    <source>
        <dbReference type="SAM" id="Coils"/>
    </source>
</evidence>
<protein>
    <recommendedName>
        <fullName evidence="4">DUF4124 domain-containing protein</fullName>
    </recommendedName>
</protein>
<reference evidence="6" key="1">
    <citation type="submission" date="2016-10" db="EMBL/GenBank/DDBJ databases">
        <authorList>
            <person name="Varghese N."/>
            <person name="Submissions S."/>
        </authorList>
    </citation>
    <scope>NUCLEOTIDE SEQUENCE [LARGE SCALE GENOMIC DNA]</scope>
    <source>
        <strain evidence="6">CBMB127</strain>
    </source>
</reference>
<evidence type="ECO:0000256" key="2">
    <source>
        <dbReference type="SAM" id="MobiDB-lite"/>
    </source>
</evidence>
<dbReference type="AlphaFoldDB" id="A0A1G9EFK4"/>
<dbReference type="Proteomes" id="UP000198629">
    <property type="component" value="Unassembled WGS sequence"/>
</dbReference>
<dbReference type="RefSeq" id="WP_091472336.1">
    <property type="nucleotide sequence ID" value="NZ_FNFX01000004.1"/>
</dbReference>